<protein>
    <submittedName>
        <fullName evidence="2">Glyoxalase</fullName>
    </submittedName>
</protein>
<dbReference type="InterPro" id="IPR029068">
    <property type="entry name" value="Glyas_Bleomycin-R_OHBP_Dase"/>
</dbReference>
<dbReference type="PROSITE" id="PS51819">
    <property type="entry name" value="VOC"/>
    <property type="match status" value="3"/>
</dbReference>
<feature type="domain" description="VOC" evidence="1">
    <location>
        <begin position="220"/>
        <end position="328"/>
    </location>
</feature>
<evidence type="ECO:0000313" key="3">
    <source>
        <dbReference type="Proteomes" id="UP000466307"/>
    </source>
</evidence>
<dbReference type="InterPro" id="IPR037523">
    <property type="entry name" value="VOC_core"/>
</dbReference>
<keyword evidence="3" id="KW-1185">Reference proteome</keyword>
<dbReference type="Gene3D" id="3.10.180.10">
    <property type="entry name" value="2,3-Dihydroxybiphenyl 1,2-Dioxygenase, domain 1"/>
    <property type="match status" value="2"/>
</dbReference>
<dbReference type="Proteomes" id="UP000466307">
    <property type="component" value="Unassembled WGS sequence"/>
</dbReference>
<dbReference type="Pfam" id="PF18029">
    <property type="entry name" value="Glyoxalase_6"/>
    <property type="match status" value="2"/>
</dbReference>
<comment type="caution">
    <text evidence="2">The sequence shown here is derived from an EMBL/GenBank/DDBJ whole genome shotgun (WGS) entry which is preliminary data.</text>
</comment>
<dbReference type="InterPro" id="IPR041581">
    <property type="entry name" value="Glyoxalase_6"/>
</dbReference>
<sequence length="439" mass="47319">MNPHDRTGAGTPYDAFTALRATDSADHPIPLAPDPDFARRLRERLERGARLPEGVIVDTTALEHELSSTATEPAATTPVVERPGALPYLAVADGRAAIDWYVTHLGAHLRGDPILMDDNRIGHAELEMGGGVVYLAQEFPDMGLRAPAPGHVSVSLMLAVDDTDSALDRARRGDAIVSREPYEAHGTRTAVIVDPFGHRWMLTGPMLSAAPDPDRIHVGDIGFVSVQTHDVTRAARFYGAVLGWEFDAGTRRVTNAAHPLAIVHTDGPQTVFCAYAVDDLDAARTAVERAGGRAVDDPHGLDAIDDQGVEFAVYTPEPGDERPEQHPRDVGGLSYLTVHTPDSARLRAFYRAVLGWTFRPGRIEDGWEVDDVHPQIGIAGGADESVAVPMWNVTDVDTAVERVRAAGGTVIDEPSRQPYGATALCADDQGARFYLGQLF</sequence>
<evidence type="ECO:0000313" key="2">
    <source>
        <dbReference type="EMBL" id="NDK89207.1"/>
    </source>
</evidence>
<feature type="domain" description="VOC" evidence="1">
    <location>
        <begin position="82"/>
        <end position="205"/>
    </location>
</feature>
<dbReference type="PANTHER" id="PTHR33993:SF14">
    <property type="entry name" value="GB|AAF24581.1"/>
    <property type="match status" value="1"/>
</dbReference>
<accession>A0A7K3LNT1</accession>
<dbReference type="InterPro" id="IPR004360">
    <property type="entry name" value="Glyas_Fos-R_dOase_dom"/>
</dbReference>
<dbReference type="SUPFAM" id="SSF54593">
    <property type="entry name" value="Glyoxalase/Bleomycin resistance protein/Dihydroxybiphenyl dioxygenase"/>
    <property type="match status" value="3"/>
</dbReference>
<organism evidence="2 3">
    <name type="scientific">Gordonia desulfuricans</name>
    <dbReference type="NCBI Taxonomy" id="89051"/>
    <lineage>
        <taxon>Bacteria</taxon>
        <taxon>Bacillati</taxon>
        <taxon>Actinomycetota</taxon>
        <taxon>Actinomycetes</taxon>
        <taxon>Mycobacteriales</taxon>
        <taxon>Gordoniaceae</taxon>
        <taxon>Gordonia</taxon>
    </lineage>
</organism>
<dbReference type="RefSeq" id="WP_059039197.1">
    <property type="nucleotide sequence ID" value="NZ_JAADZU010000014.1"/>
</dbReference>
<proteinExistence type="predicted"/>
<dbReference type="EMBL" id="JAADZU010000014">
    <property type="protein sequence ID" value="NDK89207.1"/>
    <property type="molecule type" value="Genomic_DNA"/>
</dbReference>
<evidence type="ECO:0000259" key="1">
    <source>
        <dbReference type="PROSITE" id="PS51819"/>
    </source>
</evidence>
<dbReference type="Pfam" id="PF00903">
    <property type="entry name" value="Glyoxalase"/>
    <property type="match status" value="1"/>
</dbReference>
<name>A0A7K3LNT1_9ACTN</name>
<gene>
    <name evidence="2" type="ORF">GYA93_06365</name>
</gene>
<dbReference type="Gene3D" id="3.30.720.120">
    <property type="match status" value="1"/>
</dbReference>
<dbReference type="Gene3D" id="3.30.720.110">
    <property type="match status" value="1"/>
</dbReference>
<dbReference type="InterPro" id="IPR052164">
    <property type="entry name" value="Anthracycline_SecMetBiosynth"/>
</dbReference>
<reference evidence="2 3" key="1">
    <citation type="submission" date="2020-01" db="EMBL/GenBank/DDBJ databases">
        <title>Investigation of new actinobacteria for the biodesulphurisation of diesel fuel.</title>
        <authorList>
            <person name="Athi Narayanan S.M."/>
        </authorList>
    </citation>
    <scope>NUCLEOTIDE SEQUENCE [LARGE SCALE GENOMIC DNA]</scope>
    <source>
        <strain evidence="2 3">213E</strain>
    </source>
</reference>
<dbReference type="AlphaFoldDB" id="A0A7K3LNT1"/>
<feature type="domain" description="VOC" evidence="1">
    <location>
        <begin position="332"/>
        <end position="438"/>
    </location>
</feature>
<dbReference type="PANTHER" id="PTHR33993">
    <property type="entry name" value="GLYOXALASE-RELATED"/>
    <property type="match status" value="1"/>
</dbReference>